<dbReference type="Gene3D" id="3.40.50.150">
    <property type="entry name" value="Vaccinia Virus protein VP39"/>
    <property type="match status" value="1"/>
</dbReference>
<dbReference type="AlphaFoldDB" id="A0AA97CY87"/>
<dbReference type="InterPro" id="IPR011610">
    <property type="entry name" value="SAM_mthyl_Trfase_ML2640-like"/>
</dbReference>
<accession>A0AA97CY87</accession>
<dbReference type="SUPFAM" id="SSF53335">
    <property type="entry name" value="S-adenosyl-L-methionine-dependent methyltransferases"/>
    <property type="match status" value="1"/>
</dbReference>
<dbReference type="InterPro" id="IPR007213">
    <property type="entry name" value="Ppm1/Ppm2/Tcmp"/>
</dbReference>
<dbReference type="GO" id="GO:0032259">
    <property type="term" value="P:methylation"/>
    <property type="evidence" value="ECO:0007669"/>
    <property type="project" value="UniProtKB-KW"/>
</dbReference>
<evidence type="ECO:0000313" key="7">
    <source>
        <dbReference type="EMBL" id="WOC13329.1"/>
    </source>
</evidence>
<dbReference type="PANTHER" id="PTHR43619">
    <property type="entry name" value="S-ADENOSYL-L-METHIONINE-DEPENDENT METHYLTRANSFERASE YKTD-RELATED"/>
    <property type="match status" value="1"/>
</dbReference>
<comment type="function">
    <text evidence="1 6">Exhibits S-adenosyl-L-methionine-dependent methyltransferase activity.</text>
</comment>
<evidence type="ECO:0000256" key="5">
    <source>
        <dbReference type="ARBA" id="ARBA00022691"/>
    </source>
</evidence>
<evidence type="ECO:0000256" key="4">
    <source>
        <dbReference type="ARBA" id="ARBA00022679"/>
    </source>
</evidence>
<keyword evidence="4" id="KW-0808">Transferase</keyword>
<keyword evidence="5 6" id="KW-0949">S-adenosyl-L-methionine</keyword>
<dbReference type="NCBIfam" id="TIGR00027">
    <property type="entry name" value="mthyl_TIGR00027"/>
    <property type="match status" value="1"/>
</dbReference>
<dbReference type="InterPro" id="IPR029063">
    <property type="entry name" value="SAM-dependent_MTases_sf"/>
</dbReference>
<evidence type="ECO:0000256" key="6">
    <source>
        <dbReference type="RuleBase" id="RU362030"/>
    </source>
</evidence>
<evidence type="ECO:0000256" key="3">
    <source>
        <dbReference type="ARBA" id="ARBA00022603"/>
    </source>
</evidence>
<dbReference type="EC" id="2.1.1.-" evidence="6"/>
<dbReference type="PANTHER" id="PTHR43619:SF2">
    <property type="entry name" value="S-ADENOSYL-L-METHIONINE-DEPENDENT METHYLTRANSFERASES SUPERFAMILY PROTEIN"/>
    <property type="match status" value="1"/>
</dbReference>
<dbReference type="GO" id="GO:0008168">
    <property type="term" value="F:methyltransferase activity"/>
    <property type="evidence" value="ECO:0007669"/>
    <property type="project" value="UniProtKB-UniRule"/>
</dbReference>
<dbReference type="Pfam" id="PF04072">
    <property type="entry name" value="LCM"/>
    <property type="match status" value="1"/>
</dbReference>
<comment type="similarity">
    <text evidence="2 6">Belongs to the UPF0677 family.</text>
</comment>
<gene>
    <name evidence="7" type="ORF">MP11Mi_24300</name>
</gene>
<organism evidence="7">
    <name type="scientific">Gordonia sp. MP11Mi</name>
    <dbReference type="NCBI Taxonomy" id="3022769"/>
    <lineage>
        <taxon>Bacteria</taxon>
        <taxon>Bacillati</taxon>
        <taxon>Actinomycetota</taxon>
        <taxon>Actinomycetes</taxon>
        <taxon>Mycobacteriales</taxon>
        <taxon>Gordoniaceae</taxon>
        <taxon>Gordonia</taxon>
    </lineage>
</organism>
<dbReference type="EMBL" id="CP128986">
    <property type="protein sequence ID" value="WOC13329.1"/>
    <property type="molecule type" value="Genomic_DNA"/>
</dbReference>
<evidence type="ECO:0000256" key="1">
    <source>
        <dbReference type="ARBA" id="ARBA00003907"/>
    </source>
</evidence>
<protein>
    <recommendedName>
        <fullName evidence="6">S-adenosyl-L-methionine-dependent methyltransferase</fullName>
        <ecNumber evidence="6">2.1.1.-</ecNumber>
    </recommendedName>
</protein>
<proteinExistence type="inferred from homology"/>
<keyword evidence="3 6" id="KW-0489">Methyltransferase</keyword>
<evidence type="ECO:0000256" key="2">
    <source>
        <dbReference type="ARBA" id="ARBA00008138"/>
    </source>
</evidence>
<name>A0AA97CY87_9ACTN</name>
<reference evidence="7" key="1">
    <citation type="submission" date="2023-06" db="EMBL/GenBank/DDBJ databases">
        <title>Gordonia sp. nov. and Pseudochrobactrum sp. nov., two species isolated from the burying beetle Nicrophorus vespilloides.</title>
        <authorList>
            <person name="Poehlein A."/>
            <person name="Guzman J."/>
            <person name="Daniel R."/>
            <person name="Vilcinskas A."/>
        </authorList>
    </citation>
    <scope>NUCLEOTIDE SEQUENCE</scope>
    <source>
        <strain evidence="7">MP11Mi</strain>
    </source>
</reference>
<dbReference type="RefSeq" id="WP_420039160.1">
    <property type="nucleotide sequence ID" value="NZ_CP128986.1"/>
</dbReference>
<sequence>MTPGADSTAVRTALWRALHVLIDESPHVVDDVVGVQIADVDDGWRTRPDMDPERTRTNRASIVARSRAAEDTLRDSGSHQYVLLGAGLDTFAQRQDGQVRVFEIDEPATQEWKRARLDELGYLDPARLSLVPVDFEAGQSWLTEAIAAGLDPTAPTVVAILGVTMYLTRDAISATLREAASLAPGSVTVFSYSRPIELAPPEVRTILAVASKGAAASGHPWLSLLRPDEAAAIARDAGFADVAVITSDDLHDRYFVDRTDGLSPAGGEDLVIAKVSQ</sequence>